<evidence type="ECO:0000256" key="1">
    <source>
        <dbReference type="PROSITE-ProRule" id="PRU00042"/>
    </source>
</evidence>
<dbReference type="GO" id="GO:0008270">
    <property type="term" value="F:zinc ion binding"/>
    <property type="evidence" value="ECO:0007669"/>
    <property type="project" value="UniProtKB-KW"/>
</dbReference>
<gene>
    <name evidence="3" type="ORF">FVEG_01531</name>
</gene>
<dbReference type="HOGENOM" id="CLU_1245466_0_0_1"/>
<dbReference type="EMBL" id="DS022243">
    <property type="protein sequence ID" value="EWG38272.1"/>
    <property type="molecule type" value="Genomic_DNA"/>
</dbReference>
<dbReference type="OrthoDB" id="5106149at2759"/>
<evidence type="ECO:0000313" key="3">
    <source>
        <dbReference type="EMBL" id="EWG38272.1"/>
    </source>
</evidence>
<name>W7M027_GIBM7</name>
<dbReference type="KEGG" id="fvr:FVEG_01531"/>
<evidence type="ECO:0000259" key="2">
    <source>
        <dbReference type="PROSITE" id="PS50157"/>
    </source>
</evidence>
<proteinExistence type="predicted"/>
<organism evidence="3 4">
    <name type="scientific">Gibberella moniliformis (strain M3125 / FGSC 7600)</name>
    <name type="common">Maize ear and stalk rot fungus</name>
    <name type="synonym">Fusarium verticillioides</name>
    <dbReference type="NCBI Taxonomy" id="334819"/>
    <lineage>
        <taxon>Eukaryota</taxon>
        <taxon>Fungi</taxon>
        <taxon>Dikarya</taxon>
        <taxon>Ascomycota</taxon>
        <taxon>Pezizomycotina</taxon>
        <taxon>Sordariomycetes</taxon>
        <taxon>Hypocreomycetidae</taxon>
        <taxon>Hypocreales</taxon>
        <taxon>Nectriaceae</taxon>
        <taxon>Fusarium</taxon>
        <taxon>Fusarium fujikuroi species complex</taxon>
    </lineage>
</organism>
<feature type="domain" description="C2H2-type" evidence="2">
    <location>
        <begin position="100"/>
        <end position="128"/>
    </location>
</feature>
<dbReference type="PROSITE" id="PS00028">
    <property type="entry name" value="ZINC_FINGER_C2H2_1"/>
    <property type="match status" value="1"/>
</dbReference>
<dbReference type="EMBL" id="CM000583">
    <property type="protein sequence ID" value="EWG38272.1"/>
    <property type="molecule type" value="Genomic_DNA"/>
</dbReference>
<dbReference type="Proteomes" id="UP000009096">
    <property type="component" value="Chromosome 6"/>
</dbReference>
<protein>
    <recommendedName>
        <fullName evidence="2">C2H2-type domain-containing protein</fullName>
    </recommendedName>
</protein>
<keyword evidence="4" id="KW-1185">Reference proteome</keyword>
<dbReference type="InterPro" id="IPR013087">
    <property type="entry name" value="Znf_C2H2_type"/>
</dbReference>
<keyword evidence="1" id="KW-0479">Metal-binding</keyword>
<accession>W7M027</accession>
<dbReference type="RefSeq" id="XP_018744463.1">
    <property type="nucleotide sequence ID" value="XM_018888539.1"/>
</dbReference>
<dbReference type="GeneID" id="30059818"/>
<dbReference type="VEuPathDB" id="FungiDB:FVEG_01531"/>
<dbReference type="PROSITE" id="PS50157">
    <property type="entry name" value="ZINC_FINGER_C2H2_2"/>
    <property type="match status" value="1"/>
</dbReference>
<sequence length="222" mass="24526">MTQSFARTATCYEASSFNDTPPAVEHYQSVEPDNAQVRLRLLPDSLQPSSIHNPIFLSEPSSPPRSSPALWDSSSSLSSTAIVPYESRASPSALSSPTSQPCNFCGALFDNAASLCTHIVLHHCPSKPFYCGRGTCVTHGSKRSLERHLTNTHFYALYICCYGTSNRKDKHCEHLRKCACVGNVYRCICGHTEDNKHAHKVHIDECGKRKKGRPKKQKTDSG</sequence>
<dbReference type="AlphaFoldDB" id="W7M027"/>
<evidence type="ECO:0000313" key="4">
    <source>
        <dbReference type="Proteomes" id="UP000009096"/>
    </source>
</evidence>
<keyword evidence="1" id="KW-0862">Zinc</keyword>
<reference evidence="3 4" key="1">
    <citation type="journal article" date="2010" name="Nature">
        <title>Comparative genomics reveals mobile pathogenicity chromosomes in Fusarium.</title>
        <authorList>
            <person name="Ma L.J."/>
            <person name="van der Does H.C."/>
            <person name="Borkovich K.A."/>
            <person name="Coleman J.J."/>
            <person name="Daboussi M.J."/>
            <person name="Di Pietro A."/>
            <person name="Dufresne M."/>
            <person name="Freitag M."/>
            <person name="Grabherr M."/>
            <person name="Henrissat B."/>
            <person name="Houterman P.M."/>
            <person name="Kang S."/>
            <person name="Shim W.B."/>
            <person name="Woloshuk C."/>
            <person name="Xie X."/>
            <person name="Xu J.R."/>
            <person name="Antoniw J."/>
            <person name="Baker S.E."/>
            <person name="Bluhm B.H."/>
            <person name="Breakspear A."/>
            <person name="Brown D.W."/>
            <person name="Butchko R.A."/>
            <person name="Chapman S."/>
            <person name="Coulson R."/>
            <person name="Coutinho P.M."/>
            <person name="Danchin E.G."/>
            <person name="Diener A."/>
            <person name="Gale L.R."/>
            <person name="Gardiner D.M."/>
            <person name="Goff S."/>
            <person name="Hammond-Kosack K.E."/>
            <person name="Hilburn K."/>
            <person name="Hua-Van A."/>
            <person name="Jonkers W."/>
            <person name="Kazan K."/>
            <person name="Kodira C.D."/>
            <person name="Koehrsen M."/>
            <person name="Kumar L."/>
            <person name="Lee Y.H."/>
            <person name="Li L."/>
            <person name="Manners J.M."/>
            <person name="Miranda-Saavedra D."/>
            <person name="Mukherjee M."/>
            <person name="Park G."/>
            <person name="Park J."/>
            <person name="Park S.Y."/>
            <person name="Proctor R.H."/>
            <person name="Regev A."/>
            <person name="Ruiz-Roldan M.C."/>
            <person name="Sain D."/>
            <person name="Sakthikumar S."/>
            <person name="Sykes S."/>
            <person name="Schwartz D.C."/>
            <person name="Turgeon B.G."/>
            <person name="Wapinski I."/>
            <person name="Yoder O."/>
            <person name="Young S."/>
            <person name="Zeng Q."/>
            <person name="Zhou S."/>
            <person name="Galagan J."/>
            <person name="Cuomo C.A."/>
            <person name="Kistler H.C."/>
            <person name="Rep M."/>
        </authorList>
    </citation>
    <scope>NUCLEOTIDE SEQUENCE [LARGE SCALE GENOMIC DNA]</scope>
    <source>
        <strain evidence="4">M3125 / FGSC 7600</strain>
    </source>
</reference>
<keyword evidence="1" id="KW-0863">Zinc-finger</keyword>